<keyword evidence="7" id="KW-1185">Reference proteome</keyword>
<dbReference type="InterPro" id="IPR050432">
    <property type="entry name" value="FAD-linked_Oxidoreductases_BP"/>
</dbReference>
<dbReference type="PANTHER" id="PTHR13878">
    <property type="entry name" value="GULONOLACTONE OXIDASE"/>
    <property type="match status" value="1"/>
</dbReference>
<evidence type="ECO:0000256" key="3">
    <source>
        <dbReference type="SAM" id="MobiDB-lite"/>
    </source>
</evidence>
<dbReference type="OrthoDB" id="9983560at2759"/>
<proteinExistence type="inferred from homology"/>
<evidence type="ECO:0000313" key="7">
    <source>
        <dbReference type="Proteomes" id="UP000799640"/>
    </source>
</evidence>
<dbReference type="PROSITE" id="PS51387">
    <property type="entry name" value="FAD_PCMH"/>
    <property type="match status" value="1"/>
</dbReference>
<organism evidence="6 7">
    <name type="scientific">Trichodelitschia bisporula</name>
    <dbReference type="NCBI Taxonomy" id="703511"/>
    <lineage>
        <taxon>Eukaryota</taxon>
        <taxon>Fungi</taxon>
        <taxon>Dikarya</taxon>
        <taxon>Ascomycota</taxon>
        <taxon>Pezizomycotina</taxon>
        <taxon>Dothideomycetes</taxon>
        <taxon>Dothideomycetes incertae sedis</taxon>
        <taxon>Phaeotrichales</taxon>
        <taxon>Phaeotrichaceae</taxon>
        <taxon>Trichodelitschia</taxon>
    </lineage>
</organism>
<feature type="signal peptide" evidence="4">
    <location>
        <begin position="1"/>
        <end position="16"/>
    </location>
</feature>
<dbReference type="InterPro" id="IPR012951">
    <property type="entry name" value="BBE"/>
</dbReference>
<evidence type="ECO:0000313" key="6">
    <source>
        <dbReference type="EMBL" id="KAF2396325.1"/>
    </source>
</evidence>
<evidence type="ECO:0000256" key="2">
    <source>
        <dbReference type="ARBA" id="ARBA00023002"/>
    </source>
</evidence>
<dbReference type="InterPro" id="IPR016166">
    <property type="entry name" value="FAD-bd_PCMH"/>
</dbReference>
<accession>A0A6G1HKM7</accession>
<feature type="compositionally biased region" description="Low complexity" evidence="3">
    <location>
        <begin position="43"/>
        <end position="57"/>
    </location>
</feature>
<dbReference type="GO" id="GO:0016491">
    <property type="term" value="F:oxidoreductase activity"/>
    <property type="evidence" value="ECO:0007669"/>
    <property type="project" value="UniProtKB-KW"/>
</dbReference>
<feature type="domain" description="FAD-binding PCMH-type" evidence="5">
    <location>
        <begin position="152"/>
        <end position="348"/>
    </location>
</feature>
<dbReference type="EMBL" id="ML996707">
    <property type="protein sequence ID" value="KAF2396325.1"/>
    <property type="molecule type" value="Genomic_DNA"/>
</dbReference>
<dbReference type="Pfam" id="PF08031">
    <property type="entry name" value="BBE"/>
    <property type="match status" value="1"/>
</dbReference>
<evidence type="ECO:0000256" key="1">
    <source>
        <dbReference type="ARBA" id="ARBA00005466"/>
    </source>
</evidence>
<keyword evidence="2" id="KW-0560">Oxidoreductase</keyword>
<dbReference type="PANTHER" id="PTHR13878:SF91">
    <property type="entry name" value="FAD BINDING DOMAIN PROTEIN (AFU_ORTHOLOGUE AFUA_6G12070)-RELATED"/>
    <property type="match status" value="1"/>
</dbReference>
<comment type="similarity">
    <text evidence="1">Belongs to the oxygen-dependent FAD-linked oxidoreductase family.</text>
</comment>
<keyword evidence="4" id="KW-0732">Signal</keyword>
<dbReference type="InterPro" id="IPR036318">
    <property type="entry name" value="FAD-bd_PCMH-like_sf"/>
</dbReference>
<protein>
    <submittedName>
        <fullName evidence="6">FAD-binding domain-containing protein</fullName>
    </submittedName>
</protein>
<feature type="chain" id="PRO_5026045476" evidence="4">
    <location>
        <begin position="17"/>
        <end position="709"/>
    </location>
</feature>
<dbReference type="AlphaFoldDB" id="A0A6G1HKM7"/>
<sequence length="709" mass="74134">MKPLTLLLGLAAVAHGLPHGPDGDEPMAAAPAAPAATTAPVAPAAPAAVPKSSVPKAPKLPKITQPKAGKGTPKSPWATTPRAPKAVAPKPAAPAAAPVVAPAVAQAPPKAVGKATPAGCKRLAGDAEFPAAAAWRAALPGVDARDHDLPASTTRPDYKFVAKTAADVQKAVKFVADHNLRLSILNSGHDFLGRNDAPSGLALDVSNLKGIRVLESFTPSAKGAEPPLPQANVITPKAGTQAAVTFGAAVTTQELNNAISPSKLLTMGAAHGKVSVAGGWGQTAGHAPLSNKYGLGVDQVLEYKVVTADGQLRVANKVSNPDLFWALRGGGGGTFGVVVEATVRAYPDHPITVYNWWLNSTQNNGDGLWDAYAYLHTQFPQLSAKGISGYYYNYVNALKGIFLHAEKIEEPAADAIWMPVLNKMASYPTMKNYTRKVFHYPTFKAYFDARFGSIDGKAAATSMAGMAGHEGMSGMAGMAGMPGMAERESVADMADTEGQMIHSFYKRHGPDDMGGPMAMGIVPLDSRLLGQEAFQHPDLKSLLKAGNPKASLDGYLGHLTAGGKVLTPDEDTAVLPAWRKAYVHLIGLNVPGKFDAGSHLRKLAPASGAYVNEAYYGEPEWKTQFWGSNYPKLSSIKTKYDPQTVFWVTPGINADHAVVRDGRVCILGSVAATNSTGAVANDNHNARPPNANGEGTGNEDGLSAFPKGN</sequence>
<dbReference type="SUPFAM" id="SSF56176">
    <property type="entry name" value="FAD-binding/transporter-associated domain-like"/>
    <property type="match status" value="1"/>
</dbReference>
<feature type="region of interest" description="Disordered" evidence="3">
    <location>
        <begin position="43"/>
        <end position="90"/>
    </location>
</feature>
<gene>
    <name evidence="6" type="ORF">EJ06DRAFT_585216</name>
</gene>
<evidence type="ECO:0000259" key="5">
    <source>
        <dbReference type="PROSITE" id="PS51387"/>
    </source>
</evidence>
<dbReference type="GO" id="GO:0071949">
    <property type="term" value="F:FAD binding"/>
    <property type="evidence" value="ECO:0007669"/>
    <property type="project" value="InterPro"/>
</dbReference>
<dbReference type="Pfam" id="PF01565">
    <property type="entry name" value="FAD_binding_4"/>
    <property type="match status" value="1"/>
</dbReference>
<dbReference type="Gene3D" id="3.40.462.20">
    <property type="match status" value="1"/>
</dbReference>
<dbReference type="InterPro" id="IPR016169">
    <property type="entry name" value="FAD-bd_PCMH_sub2"/>
</dbReference>
<reference evidence="6" key="1">
    <citation type="journal article" date="2020" name="Stud. Mycol.">
        <title>101 Dothideomycetes genomes: a test case for predicting lifestyles and emergence of pathogens.</title>
        <authorList>
            <person name="Haridas S."/>
            <person name="Albert R."/>
            <person name="Binder M."/>
            <person name="Bloem J."/>
            <person name="Labutti K."/>
            <person name="Salamov A."/>
            <person name="Andreopoulos B."/>
            <person name="Baker S."/>
            <person name="Barry K."/>
            <person name="Bills G."/>
            <person name="Bluhm B."/>
            <person name="Cannon C."/>
            <person name="Castanera R."/>
            <person name="Culley D."/>
            <person name="Daum C."/>
            <person name="Ezra D."/>
            <person name="Gonzalez J."/>
            <person name="Henrissat B."/>
            <person name="Kuo A."/>
            <person name="Liang C."/>
            <person name="Lipzen A."/>
            <person name="Lutzoni F."/>
            <person name="Magnuson J."/>
            <person name="Mondo S."/>
            <person name="Nolan M."/>
            <person name="Ohm R."/>
            <person name="Pangilinan J."/>
            <person name="Park H.-J."/>
            <person name="Ramirez L."/>
            <person name="Alfaro M."/>
            <person name="Sun H."/>
            <person name="Tritt A."/>
            <person name="Yoshinaga Y."/>
            <person name="Zwiers L.-H."/>
            <person name="Turgeon B."/>
            <person name="Goodwin S."/>
            <person name="Spatafora J."/>
            <person name="Crous P."/>
            <person name="Grigoriev I."/>
        </authorList>
    </citation>
    <scope>NUCLEOTIDE SEQUENCE</scope>
    <source>
        <strain evidence="6">CBS 262.69</strain>
    </source>
</reference>
<dbReference type="Gene3D" id="3.30.465.10">
    <property type="match status" value="2"/>
</dbReference>
<dbReference type="Proteomes" id="UP000799640">
    <property type="component" value="Unassembled WGS sequence"/>
</dbReference>
<feature type="region of interest" description="Disordered" evidence="3">
    <location>
        <begin position="677"/>
        <end position="709"/>
    </location>
</feature>
<dbReference type="InterPro" id="IPR006094">
    <property type="entry name" value="Oxid_FAD_bind_N"/>
</dbReference>
<name>A0A6G1HKM7_9PEZI</name>
<evidence type="ECO:0000256" key="4">
    <source>
        <dbReference type="SAM" id="SignalP"/>
    </source>
</evidence>